<dbReference type="CDD" id="cd00056">
    <property type="entry name" value="ENDO3c"/>
    <property type="match status" value="1"/>
</dbReference>
<evidence type="ECO:0000313" key="14">
    <source>
        <dbReference type="EMBL" id="PIP17165.1"/>
    </source>
</evidence>
<evidence type="ECO:0000259" key="13">
    <source>
        <dbReference type="SMART" id="SM00478"/>
    </source>
</evidence>
<name>A0A2G9YD53_9BACT</name>
<keyword evidence="11" id="KW-0234">DNA repair</keyword>
<sequence length="198" mass="23237">MTQQAFIKKLLRWGSKHQRKFPWRKTKNPFHILLAEIMLQKTNAEMVAKIYPRFIQKYKTPQALAHANLRTLKKELHYLGIHDRARRMKLTAAKIEKQFNGKVPQSREALLALPGVGPYVANAVLCFAFNKEAALVDTNVINILKKFLNIKSKQKRPRNDRRLWFKVEKMIPRGRSTLFNRSIIDLSAYIKKYKKIPI</sequence>
<evidence type="ECO:0000256" key="3">
    <source>
        <dbReference type="ARBA" id="ARBA00008343"/>
    </source>
</evidence>
<evidence type="ECO:0000313" key="15">
    <source>
        <dbReference type="Proteomes" id="UP000231480"/>
    </source>
</evidence>
<dbReference type="Pfam" id="PF00633">
    <property type="entry name" value="HHH"/>
    <property type="match status" value="1"/>
</dbReference>
<dbReference type="Gene3D" id="1.10.340.30">
    <property type="entry name" value="Hypothetical protein, domain 2"/>
    <property type="match status" value="1"/>
</dbReference>
<dbReference type="GO" id="GO:0035485">
    <property type="term" value="F:adenine/guanine mispair binding"/>
    <property type="evidence" value="ECO:0007669"/>
    <property type="project" value="TreeGrafter"/>
</dbReference>
<feature type="domain" description="HhH-GPD" evidence="13">
    <location>
        <begin position="38"/>
        <end position="189"/>
    </location>
</feature>
<evidence type="ECO:0000256" key="1">
    <source>
        <dbReference type="ARBA" id="ARBA00000843"/>
    </source>
</evidence>
<dbReference type="Pfam" id="PF00730">
    <property type="entry name" value="HhH-GPD"/>
    <property type="match status" value="1"/>
</dbReference>
<evidence type="ECO:0000256" key="8">
    <source>
        <dbReference type="ARBA" id="ARBA00022801"/>
    </source>
</evidence>
<keyword evidence="6" id="KW-0479">Metal-binding</keyword>
<dbReference type="Gene3D" id="1.10.1670.10">
    <property type="entry name" value="Helix-hairpin-Helix base-excision DNA repair enzymes (C-terminal)"/>
    <property type="match status" value="1"/>
</dbReference>
<evidence type="ECO:0000256" key="4">
    <source>
        <dbReference type="ARBA" id="ARBA00012045"/>
    </source>
</evidence>
<dbReference type="GO" id="GO:0006284">
    <property type="term" value="P:base-excision repair"/>
    <property type="evidence" value="ECO:0007669"/>
    <property type="project" value="InterPro"/>
</dbReference>
<evidence type="ECO:0000256" key="7">
    <source>
        <dbReference type="ARBA" id="ARBA00022763"/>
    </source>
</evidence>
<dbReference type="EMBL" id="PCRH01000031">
    <property type="protein sequence ID" value="PIP17165.1"/>
    <property type="molecule type" value="Genomic_DNA"/>
</dbReference>
<evidence type="ECO:0000256" key="6">
    <source>
        <dbReference type="ARBA" id="ARBA00022723"/>
    </source>
</evidence>
<dbReference type="SMART" id="SM00478">
    <property type="entry name" value="ENDO3c"/>
    <property type="match status" value="1"/>
</dbReference>
<keyword evidence="12" id="KW-0326">Glycosidase</keyword>
<dbReference type="AlphaFoldDB" id="A0A2G9YD53"/>
<dbReference type="GO" id="GO:0046872">
    <property type="term" value="F:metal ion binding"/>
    <property type="evidence" value="ECO:0007669"/>
    <property type="project" value="UniProtKB-KW"/>
</dbReference>
<dbReference type="FunFam" id="1.10.340.30:FF:000001">
    <property type="entry name" value="Endonuclease III"/>
    <property type="match status" value="1"/>
</dbReference>
<comment type="similarity">
    <text evidence="3">Belongs to the Nth/MutY family.</text>
</comment>
<evidence type="ECO:0000256" key="2">
    <source>
        <dbReference type="ARBA" id="ARBA00001966"/>
    </source>
</evidence>
<comment type="catalytic activity">
    <reaction evidence="1">
        <text>Hydrolyzes free adenine bases from 7,8-dihydro-8-oxoguanine:adenine mismatched double-stranded DNA, leaving an apurinic site.</text>
        <dbReference type="EC" id="3.2.2.31"/>
    </reaction>
</comment>
<reference evidence="14 15" key="1">
    <citation type="submission" date="2017-09" db="EMBL/GenBank/DDBJ databases">
        <title>Depth-based differentiation of microbial function through sediment-hosted aquifers and enrichment of novel symbionts in the deep terrestrial subsurface.</title>
        <authorList>
            <person name="Probst A.J."/>
            <person name="Ladd B."/>
            <person name="Jarett J.K."/>
            <person name="Geller-Mcgrath D.E."/>
            <person name="Sieber C.M."/>
            <person name="Emerson J.B."/>
            <person name="Anantharaman K."/>
            <person name="Thomas B.C."/>
            <person name="Malmstrom R."/>
            <person name="Stieglmeier M."/>
            <person name="Klingl A."/>
            <person name="Woyke T."/>
            <person name="Ryan C.M."/>
            <person name="Banfield J.F."/>
        </authorList>
    </citation>
    <scope>NUCLEOTIDE SEQUENCE [LARGE SCALE GENOMIC DNA]</scope>
    <source>
        <strain evidence="14">CG23_combo_of_CG06-09_8_20_14_all_37_13</strain>
    </source>
</reference>
<dbReference type="InterPro" id="IPR044298">
    <property type="entry name" value="MIG/MutY"/>
</dbReference>
<keyword evidence="8" id="KW-0378">Hydrolase</keyword>
<dbReference type="PANTHER" id="PTHR42944:SF1">
    <property type="entry name" value="ADENINE DNA GLYCOSYLASE"/>
    <property type="match status" value="1"/>
</dbReference>
<dbReference type="InterPro" id="IPR000445">
    <property type="entry name" value="HhH_motif"/>
</dbReference>
<dbReference type="SUPFAM" id="SSF48150">
    <property type="entry name" value="DNA-glycosylase"/>
    <property type="match status" value="1"/>
</dbReference>
<evidence type="ECO:0000256" key="9">
    <source>
        <dbReference type="ARBA" id="ARBA00023004"/>
    </source>
</evidence>
<dbReference type="GO" id="GO:0032357">
    <property type="term" value="F:oxidized purine DNA binding"/>
    <property type="evidence" value="ECO:0007669"/>
    <property type="project" value="TreeGrafter"/>
</dbReference>
<dbReference type="GO" id="GO:0000701">
    <property type="term" value="F:purine-specific mismatch base pair DNA N-glycosylase activity"/>
    <property type="evidence" value="ECO:0007669"/>
    <property type="project" value="UniProtKB-EC"/>
</dbReference>
<dbReference type="InterPro" id="IPR003265">
    <property type="entry name" value="HhH-GPD_domain"/>
</dbReference>
<dbReference type="GO" id="GO:0006298">
    <property type="term" value="P:mismatch repair"/>
    <property type="evidence" value="ECO:0007669"/>
    <property type="project" value="TreeGrafter"/>
</dbReference>
<dbReference type="InterPro" id="IPR004036">
    <property type="entry name" value="Endonuclease-III-like_CS2"/>
</dbReference>
<proteinExistence type="inferred from homology"/>
<dbReference type="GO" id="GO:0034039">
    <property type="term" value="F:8-oxo-7,8-dihydroguanine DNA N-glycosylase activity"/>
    <property type="evidence" value="ECO:0007669"/>
    <property type="project" value="TreeGrafter"/>
</dbReference>
<protein>
    <recommendedName>
        <fullName evidence="5">Adenine DNA glycosylase</fullName>
        <ecNumber evidence="4">3.2.2.31</ecNumber>
    </recommendedName>
</protein>
<dbReference type="EC" id="3.2.2.31" evidence="4"/>
<organism evidence="14 15">
    <name type="scientific">Candidatus Portnoybacteria bacterium CG23_combo_of_CG06-09_8_20_14_all_37_13</name>
    <dbReference type="NCBI Taxonomy" id="1974819"/>
    <lineage>
        <taxon>Bacteria</taxon>
        <taxon>Candidatus Portnoyibacteriota</taxon>
    </lineage>
</organism>
<gene>
    <name evidence="14" type="ORF">COX44_01375</name>
</gene>
<keyword evidence="7" id="KW-0227">DNA damage</keyword>
<dbReference type="PANTHER" id="PTHR42944">
    <property type="entry name" value="ADENINE DNA GLYCOSYLASE"/>
    <property type="match status" value="1"/>
</dbReference>
<keyword evidence="10" id="KW-0411">Iron-sulfur</keyword>
<evidence type="ECO:0000256" key="5">
    <source>
        <dbReference type="ARBA" id="ARBA00022023"/>
    </source>
</evidence>
<evidence type="ECO:0000256" key="10">
    <source>
        <dbReference type="ARBA" id="ARBA00023014"/>
    </source>
</evidence>
<comment type="caution">
    <text evidence="14">The sequence shown here is derived from an EMBL/GenBank/DDBJ whole genome shotgun (WGS) entry which is preliminary data.</text>
</comment>
<comment type="cofactor">
    <cofactor evidence="2">
        <name>[4Fe-4S] cluster</name>
        <dbReference type="ChEBI" id="CHEBI:49883"/>
    </cofactor>
</comment>
<dbReference type="Proteomes" id="UP000231480">
    <property type="component" value="Unassembled WGS sequence"/>
</dbReference>
<keyword evidence="9" id="KW-0408">Iron</keyword>
<evidence type="ECO:0000256" key="12">
    <source>
        <dbReference type="ARBA" id="ARBA00023295"/>
    </source>
</evidence>
<accession>A0A2G9YD53</accession>
<evidence type="ECO:0000256" key="11">
    <source>
        <dbReference type="ARBA" id="ARBA00023204"/>
    </source>
</evidence>
<dbReference type="PROSITE" id="PS01155">
    <property type="entry name" value="ENDONUCLEASE_III_2"/>
    <property type="match status" value="1"/>
</dbReference>
<dbReference type="InterPro" id="IPR011257">
    <property type="entry name" value="DNA_glycosylase"/>
</dbReference>
<dbReference type="GO" id="GO:0051536">
    <property type="term" value="F:iron-sulfur cluster binding"/>
    <property type="evidence" value="ECO:0007669"/>
    <property type="project" value="UniProtKB-KW"/>
</dbReference>
<dbReference type="InterPro" id="IPR023170">
    <property type="entry name" value="HhH_base_excis_C"/>
</dbReference>